<dbReference type="PANTHER" id="PTHR43289">
    <property type="entry name" value="MITOGEN-ACTIVATED PROTEIN KINASE KINASE KINASE 20-RELATED"/>
    <property type="match status" value="1"/>
</dbReference>
<evidence type="ECO:0000256" key="3">
    <source>
        <dbReference type="ARBA" id="ARBA00022679"/>
    </source>
</evidence>
<dbReference type="InterPro" id="IPR017441">
    <property type="entry name" value="Protein_kinase_ATP_BS"/>
</dbReference>
<evidence type="ECO:0000256" key="8">
    <source>
        <dbReference type="SAM" id="MobiDB-lite"/>
    </source>
</evidence>
<dbReference type="SMART" id="SM00220">
    <property type="entry name" value="S_TKc"/>
    <property type="match status" value="1"/>
</dbReference>
<dbReference type="Pfam" id="PF00069">
    <property type="entry name" value="Pkinase"/>
    <property type="match status" value="1"/>
</dbReference>
<dbReference type="OrthoDB" id="9814968at2"/>
<keyword evidence="6 7" id="KW-0067">ATP-binding</keyword>
<sequence length="984" mass="106051">MQAEQLVGKTLGTCTLQSLIGRGGMGAVFLAQQSRPRRQVAVKVLLPMTTLLPHQKAAFLERFRRESDAAASLEHPHIVHVHEYGEQNGLAYLVMPYISGGTLRDELETLGQLPFENCCDYLEQMASALDCAHERGVVHRDIKPANILMTPDKRLLLTDFGLVKVLIEGQSQQQLSEAGMPMGTPDYMAPEQVIGGEITHRADIYALGVILYHMLTGTVPFKGEMPMRVAMDHVHTPPPSPRSYRSDLPAAAEQVLLRALSKQAADRYPTAGDFSRAFRSALTATSISRKAAVDVPTTPAPARRGIFDPAWLKKPEVAQPAAPRKDIIGKNSITLPSFSGILTQAHLPAVVKPAHNHKEPDLIITRASTPDKFTPLPPTPALSNEPLMATQSKNTPLPPTSLRLGHRTSLRGLQQGPALSAQPVANNKQATDEAESDSSVASSPNEQSGGTMNQRDPSSQSPQAQETTTQGPRPLFGPKPAFQKMPQSAPLPSAPLPAEGPATRPFAPPLPFAANTRKLEPFSQEATGTFPNQNFQPNSTGTFPNQNFQPNSTGTFPNQNFQPSSTGTFPNQNFQPNSTGTFPNQNFQPNSTGTLPNQNFQPGSTGTFQQAGFQRTPTGALPYPGTGVTGSLPGPGSTGLLPAPAPGTTGALRMAQGDYNGETGMLKLAQPVRVVKVPVAGQPGQYMTGILPMLPPEPEPASLPLKERVAALPGTVKRNPKKSLLLIAALIILVGSFGFLLTRIPSGSSQASTSGSSKSNNKMNAASTATIGAQATADASLIMADAMSSNIHSWNITSKNNHTYEFKDGTYHIGDFDKENIAFSTLPDDDIPANLTYKISMYEVKGDDTNTFNSFGLMIRFNEQQQDGKSHVTFYAFKVFNTTSKTKGTKVYKFLKFDSNGKTVDDQWNELWKGDIGDEYHMGQGTDNTNTLKIVANADKFTFFVNDKNVGSAQDGAYPNGRIGMEVDNNGTEVAFKDLLLTRN</sequence>
<dbReference type="EMBL" id="BIFR01000001">
    <property type="protein sequence ID" value="GCE11381.1"/>
    <property type="molecule type" value="Genomic_DNA"/>
</dbReference>
<comment type="caution">
    <text evidence="10">The sequence shown here is derived from an EMBL/GenBank/DDBJ whole genome shotgun (WGS) entry which is preliminary data.</text>
</comment>
<dbReference type="RefSeq" id="WP_126579100.1">
    <property type="nucleotide sequence ID" value="NZ_BIFR01000001.1"/>
</dbReference>
<dbReference type="PROSITE" id="PS00108">
    <property type="entry name" value="PROTEIN_KINASE_ST"/>
    <property type="match status" value="1"/>
</dbReference>
<proteinExistence type="predicted"/>
<organism evidence="10 11">
    <name type="scientific">Tengunoibacter tsumagoiensis</name>
    <dbReference type="NCBI Taxonomy" id="2014871"/>
    <lineage>
        <taxon>Bacteria</taxon>
        <taxon>Bacillati</taxon>
        <taxon>Chloroflexota</taxon>
        <taxon>Ktedonobacteria</taxon>
        <taxon>Ktedonobacterales</taxon>
        <taxon>Dictyobacteraceae</taxon>
        <taxon>Tengunoibacter</taxon>
    </lineage>
</organism>
<evidence type="ECO:0000259" key="9">
    <source>
        <dbReference type="PROSITE" id="PS50011"/>
    </source>
</evidence>
<feature type="compositionally biased region" description="Polar residues" evidence="8">
    <location>
        <begin position="525"/>
        <end position="617"/>
    </location>
</feature>
<protein>
    <recommendedName>
        <fullName evidence="1">non-specific serine/threonine protein kinase</fullName>
        <ecNumber evidence="1">2.7.11.1</ecNumber>
    </recommendedName>
</protein>
<dbReference type="GO" id="GO:0004674">
    <property type="term" value="F:protein serine/threonine kinase activity"/>
    <property type="evidence" value="ECO:0007669"/>
    <property type="project" value="UniProtKB-KW"/>
</dbReference>
<dbReference type="EC" id="2.7.11.1" evidence="1"/>
<feature type="region of interest" description="Disordered" evidence="8">
    <location>
        <begin position="416"/>
        <end position="513"/>
    </location>
</feature>
<dbReference type="SUPFAM" id="SSF56112">
    <property type="entry name" value="Protein kinase-like (PK-like)"/>
    <property type="match status" value="1"/>
</dbReference>
<dbReference type="PANTHER" id="PTHR43289:SF6">
    <property type="entry name" value="SERINE_THREONINE-PROTEIN KINASE NEKL-3"/>
    <property type="match status" value="1"/>
</dbReference>
<keyword evidence="4 7" id="KW-0547">Nucleotide-binding</keyword>
<evidence type="ECO:0000256" key="1">
    <source>
        <dbReference type="ARBA" id="ARBA00012513"/>
    </source>
</evidence>
<evidence type="ECO:0000313" key="10">
    <source>
        <dbReference type="EMBL" id="GCE11381.1"/>
    </source>
</evidence>
<dbReference type="CDD" id="cd14014">
    <property type="entry name" value="STKc_PknB_like"/>
    <property type="match status" value="1"/>
</dbReference>
<feature type="domain" description="Protein kinase" evidence="9">
    <location>
        <begin position="14"/>
        <end position="279"/>
    </location>
</feature>
<feature type="compositionally biased region" description="Polar residues" evidence="8">
    <location>
        <begin position="444"/>
        <end position="471"/>
    </location>
</feature>
<evidence type="ECO:0000256" key="7">
    <source>
        <dbReference type="PROSITE-ProRule" id="PRU10141"/>
    </source>
</evidence>
<feature type="region of interest" description="Disordered" evidence="8">
    <location>
        <begin position="367"/>
        <end position="404"/>
    </location>
</feature>
<name>A0A401ZWT0_9CHLR</name>
<dbReference type="Gene3D" id="1.10.510.10">
    <property type="entry name" value="Transferase(Phosphotransferase) domain 1"/>
    <property type="match status" value="1"/>
</dbReference>
<feature type="compositionally biased region" description="Low complexity" evidence="8">
    <location>
        <begin position="624"/>
        <end position="642"/>
    </location>
</feature>
<evidence type="ECO:0000256" key="4">
    <source>
        <dbReference type="ARBA" id="ARBA00022741"/>
    </source>
</evidence>
<evidence type="ECO:0000256" key="2">
    <source>
        <dbReference type="ARBA" id="ARBA00022527"/>
    </source>
</evidence>
<dbReference type="Proteomes" id="UP000287352">
    <property type="component" value="Unassembled WGS sequence"/>
</dbReference>
<dbReference type="PROSITE" id="PS00107">
    <property type="entry name" value="PROTEIN_KINASE_ATP"/>
    <property type="match status" value="1"/>
</dbReference>
<reference evidence="11" key="1">
    <citation type="submission" date="2018-12" db="EMBL/GenBank/DDBJ databases">
        <title>Tengunoibacter tsumagoiensis gen. nov., sp. nov., Dictyobacter kobayashii sp. nov., D. alpinus sp. nov., and D. joshuensis sp. nov. and description of Dictyobacteraceae fam. nov. within the order Ktedonobacterales isolated from Tengu-no-mugimeshi.</title>
        <authorList>
            <person name="Wang C.M."/>
            <person name="Zheng Y."/>
            <person name="Sakai Y."/>
            <person name="Toyoda A."/>
            <person name="Minakuchi Y."/>
            <person name="Abe K."/>
            <person name="Yokota A."/>
            <person name="Yabe S."/>
        </authorList>
    </citation>
    <scope>NUCLEOTIDE SEQUENCE [LARGE SCALE GENOMIC DNA]</scope>
    <source>
        <strain evidence="11">Uno3</strain>
    </source>
</reference>
<keyword evidence="5" id="KW-0418">Kinase</keyword>
<keyword evidence="3" id="KW-0808">Transferase</keyword>
<feature type="compositionally biased region" description="Low complexity" evidence="8">
    <location>
        <begin position="486"/>
        <end position="502"/>
    </location>
</feature>
<dbReference type="Gene3D" id="3.30.200.20">
    <property type="entry name" value="Phosphorylase Kinase, domain 1"/>
    <property type="match status" value="1"/>
</dbReference>
<dbReference type="InterPro" id="IPR008271">
    <property type="entry name" value="Ser/Thr_kinase_AS"/>
</dbReference>
<dbReference type="InterPro" id="IPR011009">
    <property type="entry name" value="Kinase-like_dom_sf"/>
</dbReference>
<dbReference type="AlphaFoldDB" id="A0A401ZWT0"/>
<keyword evidence="2" id="KW-0723">Serine/threonine-protein kinase</keyword>
<dbReference type="FunFam" id="1.10.510.10:FF:000021">
    <property type="entry name" value="Serine/threonine protein kinase"/>
    <property type="match status" value="1"/>
</dbReference>
<dbReference type="GO" id="GO:0005524">
    <property type="term" value="F:ATP binding"/>
    <property type="evidence" value="ECO:0007669"/>
    <property type="project" value="UniProtKB-UniRule"/>
</dbReference>
<accession>A0A401ZWT0</accession>
<evidence type="ECO:0000313" key="11">
    <source>
        <dbReference type="Proteomes" id="UP000287352"/>
    </source>
</evidence>
<dbReference type="PROSITE" id="PS50011">
    <property type="entry name" value="PROTEIN_KINASE_DOM"/>
    <property type="match status" value="1"/>
</dbReference>
<evidence type="ECO:0000256" key="5">
    <source>
        <dbReference type="ARBA" id="ARBA00022777"/>
    </source>
</evidence>
<feature type="binding site" evidence="7">
    <location>
        <position position="43"/>
    </location>
    <ligand>
        <name>ATP</name>
        <dbReference type="ChEBI" id="CHEBI:30616"/>
    </ligand>
</feature>
<feature type="region of interest" description="Disordered" evidence="8">
    <location>
        <begin position="525"/>
        <end position="651"/>
    </location>
</feature>
<gene>
    <name evidence="10" type="ORF">KTT_12400</name>
</gene>
<keyword evidence="11" id="KW-1185">Reference proteome</keyword>
<dbReference type="InterPro" id="IPR000719">
    <property type="entry name" value="Prot_kinase_dom"/>
</dbReference>
<evidence type="ECO:0000256" key="6">
    <source>
        <dbReference type="ARBA" id="ARBA00022840"/>
    </source>
</evidence>
<dbReference type="Gene3D" id="2.60.120.560">
    <property type="entry name" value="Exo-inulinase, domain 1"/>
    <property type="match status" value="1"/>
</dbReference>